<organism evidence="1 2">
    <name type="scientific">Staurois parvus</name>
    <dbReference type="NCBI Taxonomy" id="386267"/>
    <lineage>
        <taxon>Eukaryota</taxon>
        <taxon>Metazoa</taxon>
        <taxon>Chordata</taxon>
        <taxon>Craniata</taxon>
        <taxon>Vertebrata</taxon>
        <taxon>Euteleostomi</taxon>
        <taxon>Amphibia</taxon>
        <taxon>Batrachia</taxon>
        <taxon>Anura</taxon>
        <taxon>Neobatrachia</taxon>
        <taxon>Ranoidea</taxon>
        <taxon>Ranidae</taxon>
        <taxon>Staurois</taxon>
    </lineage>
</organism>
<proteinExistence type="predicted"/>
<evidence type="ECO:0000313" key="2">
    <source>
        <dbReference type="Proteomes" id="UP001162483"/>
    </source>
</evidence>
<dbReference type="EMBL" id="CATNWA010014226">
    <property type="protein sequence ID" value="CAI9569256.1"/>
    <property type="molecule type" value="Genomic_DNA"/>
</dbReference>
<sequence length="52" mass="5682">MVISVDGSGSIMLCTQCYGWTSGALHPCRNYTVPRNGLTIWKLGHCLRAQGQ</sequence>
<reference evidence="1" key="1">
    <citation type="submission" date="2023-05" db="EMBL/GenBank/DDBJ databases">
        <authorList>
            <person name="Stuckert A."/>
        </authorList>
    </citation>
    <scope>NUCLEOTIDE SEQUENCE</scope>
</reference>
<gene>
    <name evidence="1" type="ORF">SPARVUS_LOCUS6892509</name>
</gene>
<dbReference type="Proteomes" id="UP001162483">
    <property type="component" value="Unassembled WGS sequence"/>
</dbReference>
<accession>A0ABN9DCG0</accession>
<name>A0ABN9DCG0_9NEOB</name>
<comment type="caution">
    <text evidence="1">The sequence shown here is derived from an EMBL/GenBank/DDBJ whole genome shotgun (WGS) entry which is preliminary data.</text>
</comment>
<evidence type="ECO:0000313" key="1">
    <source>
        <dbReference type="EMBL" id="CAI9569256.1"/>
    </source>
</evidence>
<keyword evidence="2" id="KW-1185">Reference proteome</keyword>
<protein>
    <submittedName>
        <fullName evidence="1">Uncharacterized protein</fullName>
    </submittedName>
</protein>